<dbReference type="RefSeq" id="WP_192508118.1">
    <property type="nucleotide sequence ID" value="NZ_AQGV01000012.1"/>
</dbReference>
<dbReference type="InterPro" id="IPR029062">
    <property type="entry name" value="Class_I_gatase-like"/>
</dbReference>
<name>A0ABR9ED54_9GAMM</name>
<dbReference type="PANTHER" id="PTHR30237">
    <property type="entry name" value="MURAMOYLTETRAPEPTIDE CARBOXYPEPTIDASE"/>
    <property type="match status" value="1"/>
</dbReference>
<feature type="domain" description="LD-carboxypeptidase N-terminal" evidence="3">
    <location>
        <begin position="16"/>
        <end position="133"/>
    </location>
</feature>
<dbReference type="InterPro" id="IPR003507">
    <property type="entry name" value="S66_fam"/>
</dbReference>
<proteinExistence type="inferred from homology"/>
<organism evidence="5 6">
    <name type="scientific">Pseudoalteromonas aurantia 208</name>
    <dbReference type="NCBI Taxonomy" id="1314867"/>
    <lineage>
        <taxon>Bacteria</taxon>
        <taxon>Pseudomonadati</taxon>
        <taxon>Pseudomonadota</taxon>
        <taxon>Gammaproteobacteria</taxon>
        <taxon>Alteromonadales</taxon>
        <taxon>Pseudoalteromonadaceae</taxon>
        <taxon>Pseudoalteromonas</taxon>
    </lineage>
</organism>
<keyword evidence="5" id="KW-0121">Carboxypeptidase</keyword>
<evidence type="ECO:0000256" key="1">
    <source>
        <dbReference type="ARBA" id="ARBA00010233"/>
    </source>
</evidence>
<dbReference type="Pfam" id="PF02016">
    <property type="entry name" value="Peptidase_S66"/>
    <property type="match status" value="1"/>
</dbReference>
<evidence type="ECO:0000256" key="2">
    <source>
        <dbReference type="ARBA" id="ARBA00022801"/>
    </source>
</evidence>
<dbReference type="Gene3D" id="3.50.30.60">
    <property type="entry name" value="LD-carboxypeptidase A C-terminal domain-like"/>
    <property type="match status" value="1"/>
</dbReference>
<dbReference type="InterPro" id="IPR040921">
    <property type="entry name" value="Peptidase_S66C"/>
</dbReference>
<dbReference type="PIRSF" id="PIRSF028757">
    <property type="entry name" value="LD-carboxypeptidase"/>
    <property type="match status" value="1"/>
</dbReference>
<gene>
    <name evidence="5" type="primary">ldcA</name>
    <name evidence="5" type="ORF">PAUR_a2634</name>
</gene>
<keyword evidence="6" id="KW-1185">Reference proteome</keyword>
<dbReference type="SUPFAM" id="SSF52317">
    <property type="entry name" value="Class I glutamine amidotransferase-like"/>
    <property type="match status" value="1"/>
</dbReference>
<feature type="domain" description="LD-carboxypeptidase C-terminal" evidence="4">
    <location>
        <begin position="208"/>
        <end position="330"/>
    </location>
</feature>
<comment type="caution">
    <text evidence="5">The sequence shown here is derived from an EMBL/GenBank/DDBJ whole genome shotgun (WGS) entry which is preliminary data.</text>
</comment>
<dbReference type="Pfam" id="PF17676">
    <property type="entry name" value="Peptidase_S66C"/>
    <property type="match status" value="1"/>
</dbReference>
<reference evidence="5 6" key="1">
    <citation type="submission" date="2015-03" db="EMBL/GenBank/DDBJ databases">
        <title>Genome sequence of Pseudoalteromonas aurantia.</title>
        <authorList>
            <person name="Xie B.-B."/>
            <person name="Rong J.-C."/>
            <person name="Qin Q.-L."/>
            <person name="Zhang Y.-Z."/>
        </authorList>
    </citation>
    <scope>NUCLEOTIDE SEQUENCE [LARGE SCALE GENOMIC DNA]</scope>
    <source>
        <strain evidence="5 6">208</strain>
    </source>
</reference>
<dbReference type="EMBL" id="AQGV01000012">
    <property type="protein sequence ID" value="MBE0368905.1"/>
    <property type="molecule type" value="Genomic_DNA"/>
</dbReference>
<dbReference type="GO" id="GO:0004180">
    <property type="term" value="F:carboxypeptidase activity"/>
    <property type="evidence" value="ECO:0007669"/>
    <property type="project" value="UniProtKB-KW"/>
</dbReference>
<dbReference type="InterPro" id="IPR027478">
    <property type="entry name" value="LdcA_N"/>
</dbReference>
<dbReference type="PANTHER" id="PTHR30237:SF4">
    <property type="entry name" value="LD-CARBOXYPEPTIDASE C-TERMINAL DOMAIN-CONTAINING PROTEIN"/>
    <property type="match status" value="1"/>
</dbReference>
<evidence type="ECO:0000313" key="6">
    <source>
        <dbReference type="Proteomes" id="UP000615755"/>
    </source>
</evidence>
<protein>
    <submittedName>
        <fullName evidence="5">Muramoyltetrapeptide carboxypeptidase</fullName>
    </submittedName>
</protein>
<evidence type="ECO:0000313" key="5">
    <source>
        <dbReference type="EMBL" id="MBE0368905.1"/>
    </source>
</evidence>
<dbReference type="InterPro" id="IPR027461">
    <property type="entry name" value="Carboxypeptidase_A_C_sf"/>
</dbReference>
<accession>A0ABR9ED54</accession>
<keyword evidence="5" id="KW-0645">Protease</keyword>
<dbReference type="SUPFAM" id="SSF141986">
    <property type="entry name" value="LD-carboxypeptidase A C-terminal domain-like"/>
    <property type="match status" value="1"/>
</dbReference>
<dbReference type="InterPro" id="IPR040449">
    <property type="entry name" value="Peptidase_S66_N"/>
</dbReference>
<dbReference type="Gene3D" id="3.40.50.10740">
    <property type="entry name" value="Class I glutamine amidotransferase-like"/>
    <property type="match status" value="1"/>
</dbReference>
<keyword evidence="2" id="KW-0378">Hydrolase</keyword>
<sequence>MKKIKPKSLTQGATLAIVSPSWGGPSIFPHIYQMGIKNLTAMGFNIVEYPSAKAHNNHLFANPKMRADDINAAFANTDVDGIIATIGGSDSARLLQYLDLDTILANPKFFMGFSDITTITTYLNQHGLVTFNGPSIMAGFAQLHNHSADYQRYLAKQLLSAEQQYVLPTFSQYHHGYPDWHKMALTGQLNSPITNPGPTFVQGTGRVRGQLFGGCIEVLEMLKGTKYWPKPNFWHNKVLFLETSEDKPSIDYVRYWLRNYGVMGVFEQLSGLMIGRPRDYNTDEQLALINTVQAVVKDEFNVCDLPIICNLDFGHTDPQLILPLGVTIELDCEGQYLSLVESAFQ</sequence>
<comment type="similarity">
    <text evidence="1">Belongs to the peptidase S66 family.</text>
</comment>
<evidence type="ECO:0000259" key="4">
    <source>
        <dbReference type="Pfam" id="PF17676"/>
    </source>
</evidence>
<evidence type="ECO:0000259" key="3">
    <source>
        <dbReference type="Pfam" id="PF02016"/>
    </source>
</evidence>
<dbReference type="Proteomes" id="UP000615755">
    <property type="component" value="Unassembled WGS sequence"/>
</dbReference>
<dbReference type="CDD" id="cd07062">
    <property type="entry name" value="Peptidase_S66_mccF_like"/>
    <property type="match status" value="1"/>
</dbReference>